<evidence type="ECO:0000313" key="6">
    <source>
        <dbReference type="EMBL" id="MPL96363.1"/>
    </source>
</evidence>
<dbReference type="AlphaFoldDB" id="A0A644W1J9"/>
<keyword evidence="3" id="KW-0479">Metal-binding</keyword>
<accession>A0A644W1J9</accession>
<organism evidence="6">
    <name type="scientific">bioreactor metagenome</name>
    <dbReference type="NCBI Taxonomy" id="1076179"/>
    <lineage>
        <taxon>unclassified sequences</taxon>
        <taxon>metagenomes</taxon>
        <taxon>ecological metagenomes</taxon>
    </lineage>
</organism>
<evidence type="ECO:0000256" key="5">
    <source>
        <dbReference type="ARBA" id="ARBA00022842"/>
    </source>
</evidence>
<comment type="cofactor">
    <cofactor evidence="1">
        <name>Mg(2+)</name>
        <dbReference type="ChEBI" id="CHEBI:18420"/>
    </cofactor>
</comment>
<gene>
    <name evidence="6" type="primary">ppa_6</name>
    <name evidence="6" type="ORF">SDC9_42541</name>
</gene>
<evidence type="ECO:0000256" key="2">
    <source>
        <dbReference type="ARBA" id="ARBA00012146"/>
    </source>
</evidence>
<dbReference type="Pfam" id="PF00719">
    <property type="entry name" value="Pyrophosphatase"/>
    <property type="match status" value="1"/>
</dbReference>
<proteinExistence type="predicted"/>
<name>A0A644W1J9_9ZZZZ</name>
<sequence>MKKYVFFIFLSIMAFPVVAFGGTGVQMQQQVLKGEKNFFTDYPTHNLDGTVNVIVEMPAGTTGQYAVDHKSGLMSLEQHEGNPQYLQYLPYPGNYGFIPRTLLGKEFGGSGNPLSAIVLGTSVPRGTVLKARPLGVLNFTEHGKASSKIVLAAVGSPFEKIHSIKGLDEQFPGVTQILQTWFASCNGMDKAGKLSVSSDGVREKSDAIRKIGDAALLYERAHVSEADKPKLDADGNPYMYFSPHARNIGD</sequence>
<dbReference type="SUPFAM" id="SSF50324">
    <property type="entry name" value="Inorganic pyrophosphatase"/>
    <property type="match status" value="1"/>
</dbReference>
<evidence type="ECO:0000256" key="1">
    <source>
        <dbReference type="ARBA" id="ARBA00001946"/>
    </source>
</evidence>
<dbReference type="EC" id="3.6.1.1" evidence="2"/>
<dbReference type="GO" id="GO:0005737">
    <property type="term" value="C:cytoplasm"/>
    <property type="evidence" value="ECO:0007669"/>
    <property type="project" value="InterPro"/>
</dbReference>
<keyword evidence="4 6" id="KW-0378">Hydrolase</keyword>
<evidence type="ECO:0000256" key="3">
    <source>
        <dbReference type="ARBA" id="ARBA00022723"/>
    </source>
</evidence>
<comment type="caution">
    <text evidence="6">The sequence shown here is derived from an EMBL/GenBank/DDBJ whole genome shotgun (WGS) entry which is preliminary data.</text>
</comment>
<dbReference type="PANTHER" id="PTHR10286">
    <property type="entry name" value="INORGANIC PYROPHOSPHATASE"/>
    <property type="match status" value="1"/>
</dbReference>
<reference evidence="6" key="1">
    <citation type="submission" date="2019-08" db="EMBL/GenBank/DDBJ databases">
        <authorList>
            <person name="Kucharzyk K."/>
            <person name="Murdoch R.W."/>
            <person name="Higgins S."/>
            <person name="Loffler F."/>
        </authorList>
    </citation>
    <scope>NUCLEOTIDE SEQUENCE</scope>
</reference>
<dbReference type="GO" id="GO:0000287">
    <property type="term" value="F:magnesium ion binding"/>
    <property type="evidence" value="ECO:0007669"/>
    <property type="project" value="InterPro"/>
</dbReference>
<evidence type="ECO:0000256" key="4">
    <source>
        <dbReference type="ARBA" id="ARBA00022801"/>
    </source>
</evidence>
<dbReference type="InterPro" id="IPR036649">
    <property type="entry name" value="Pyrophosphatase_sf"/>
</dbReference>
<dbReference type="EMBL" id="VSSQ01000506">
    <property type="protein sequence ID" value="MPL96363.1"/>
    <property type="molecule type" value="Genomic_DNA"/>
</dbReference>
<dbReference type="GO" id="GO:0004427">
    <property type="term" value="F:inorganic diphosphate phosphatase activity"/>
    <property type="evidence" value="ECO:0007669"/>
    <property type="project" value="UniProtKB-EC"/>
</dbReference>
<dbReference type="InterPro" id="IPR008162">
    <property type="entry name" value="Pyrophosphatase"/>
</dbReference>
<keyword evidence="5" id="KW-0460">Magnesium</keyword>
<dbReference type="Gene3D" id="3.90.80.10">
    <property type="entry name" value="Inorganic pyrophosphatase"/>
    <property type="match status" value="1"/>
</dbReference>
<dbReference type="GO" id="GO:0006796">
    <property type="term" value="P:phosphate-containing compound metabolic process"/>
    <property type="evidence" value="ECO:0007669"/>
    <property type="project" value="InterPro"/>
</dbReference>
<protein>
    <recommendedName>
        <fullName evidence="2">inorganic diphosphatase</fullName>
        <ecNumber evidence="2">3.6.1.1</ecNumber>
    </recommendedName>
</protein>